<proteinExistence type="inferred from homology"/>
<dbReference type="PROSITE" id="PS00065">
    <property type="entry name" value="D_2_HYDROXYACID_DH_1"/>
    <property type="match status" value="1"/>
</dbReference>
<dbReference type="Proteomes" id="UP000198571">
    <property type="component" value="Unassembled WGS sequence"/>
</dbReference>
<dbReference type="EMBL" id="FOGT01000020">
    <property type="protein sequence ID" value="SES38053.1"/>
    <property type="molecule type" value="Genomic_DNA"/>
</dbReference>
<evidence type="ECO:0000256" key="3">
    <source>
        <dbReference type="ARBA" id="ARBA00023027"/>
    </source>
</evidence>
<keyword evidence="3" id="KW-0520">NAD</keyword>
<accession>A0A1H9WXC0</accession>
<dbReference type="InterPro" id="IPR006140">
    <property type="entry name" value="D-isomer_DH_NAD-bd"/>
</dbReference>
<comment type="similarity">
    <text evidence="1 4">Belongs to the D-isomer specific 2-hydroxyacid dehydrogenase family.</text>
</comment>
<dbReference type="Gene3D" id="3.40.50.720">
    <property type="entry name" value="NAD(P)-binding Rossmann-like Domain"/>
    <property type="match status" value="2"/>
</dbReference>
<dbReference type="SUPFAM" id="SSF51735">
    <property type="entry name" value="NAD(P)-binding Rossmann-fold domains"/>
    <property type="match status" value="1"/>
</dbReference>
<dbReference type="InterPro" id="IPR006139">
    <property type="entry name" value="D-isomer_2_OHA_DH_cat_dom"/>
</dbReference>
<dbReference type="InterPro" id="IPR036291">
    <property type="entry name" value="NAD(P)-bd_dom_sf"/>
</dbReference>
<evidence type="ECO:0000256" key="2">
    <source>
        <dbReference type="ARBA" id="ARBA00023002"/>
    </source>
</evidence>
<reference evidence="8" key="1">
    <citation type="submission" date="2016-10" db="EMBL/GenBank/DDBJ databases">
        <authorList>
            <person name="Varghese N."/>
            <person name="Submissions S."/>
        </authorList>
    </citation>
    <scope>NUCLEOTIDE SEQUENCE [LARGE SCALE GENOMIC DNA]</scope>
    <source>
        <strain evidence="8">S9</strain>
    </source>
</reference>
<gene>
    <name evidence="7" type="ORF">SAMN05518684_12072</name>
</gene>
<organism evidence="7 8">
    <name type="scientific">Salipaludibacillus aurantiacus</name>
    <dbReference type="NCBI Taxonomy" id="1601833"/>
    <lineage>
        <taxon>Bacteria</taxon>
        <taxon>Bacillati</taxon>
        <taxon>Bacillota</taxon>
        <taxon>Bacilli</taxon>
        <taxon>Bacillales</taxon>
        <taxon>Bacillaceae</taxon>
    </lineage>
</organism>
<evidence type="ECO:0000259" key="6">
    <source>
        <dbReference type="Pfam" id="PF02826"/>
    </source>
</evidence>
<dbReference type="RefSeq" id="WP_093055343.1">
    <property type="nucleotide sequence ID" value="NZ_FOGT01000020.1"/>
</dbReference>
<feature type="domain" description="D-isomer specific 2-hydroxyacid dehydrogenase catalytic" evidence="5">
    <location>
        <begin position="6"/>
        <end position="321"/>
    </location>
</feature>
<dbReference type="PROSITE" id="PS00671">
    <property type="entry name" value="D_2_HYDROXYACID_DH_3"/>
    <property type="match status" value="1"/>
</dbReference>
<dbReference type="GO" id="GO:0030267">
    <property type="term" value="F:glyoxylate reductase (NADPH) activity"/>
    <property type="evidence" value="ECO:0007669"/>
    <property type="project" value="TreeGrafter"/>
</dbReference>
<keyword evidence="2 4" id="KW-0560">Oxidoreductase</keyword>
<dbReference type="InterPro" id="IPR029752">
    <property type="entry name" value="D-isomer_DH_CS1"/>
</dbReference>
<dbReference type="PANTHER" id="PTHR10996">
    <property type="entry name" value="2-HYDROXYACID DEHYDROGENASE-RELATED"/>
    <property type="match status" value="1"/>
</dbReference>
<keyword evidence="8" id="KW-1185">Reference proteome</keyword>
<dbReference type="GO" id="GO:0005829">
    <property type="term" value="C:cytosol"/>
    <property type="evidence" value="ECO:0007669"/>
    <property type="project" value="TreeGrafter"/>
</dbReference>
<dbReference type="GO" id="GO:0016618">
    <property type="term" value="F:hydroxypyruvate reductase [NAD(P)H] activity"/>
    <property type="evidence" value="ECO:0007669"/>
    <property type="project" value="TreeGrafter"/>
</dbReference>
<dbReference type="GO" id="GO:0051287">
    <property type="term" value="F:NAD binding"/>
    <property type="evidence" value="ECO:0007669"/>
    <property type="project" value="InterPro"/>
</dbReference>
<dbReference type="STRING" id="1601833.SAMN05518684_12072"/>
<evidence type="ECO:0000256" key="4">
    <source>
        <dbReference type="RuleBase" id="RU003719"/>
    </source>
</evidence>
<dbReference type="OrthoDB" id="9805416at2"/>
<protein>
    <submittedName>
        <fullName evidence="7">Glyoxylate reductase</fullName>
    </submittedName>
</protein>
<dbReference type="InterPro" id="IPR029753">
    <property type="entry name" value="D-isomer_DH_CS"/>
</dbReference>
<dbReference type="AlphaFoldDB" id="A0A1H9WXC0"/>
<dbReference type="Pfam" id="PF02826">
    <property type="entry name" value="2-Hacid_dh_C"/>
    <property type="match status" value="1"/>
</dbReference>
<feature type="domain" description="D-isomer specific 2-hydroxyacid dehydrogenase NAD-binding" evidence="6">
    <location>
        <begin position="111"/>
        <end position="289"/>
    </location>
</feature>
<dbReference type="SUPFAM" id="SSF52283">
    <property type="entry name" value="Formate/glycerate dehydrogenase catalytic domain-like"/>
    <property type="match status" value="1"/>
</dbReference>
<name>A0A1H9WXC0_9BACI</name>
<dbReference type="FunFam" id="3.40.50.720:FF:000462">
    <property type="entry name" value="Glyoxylate reductase (NADP+)"/>
    <property type="match status" value="1"/>
</dbReference>
<dbReference type="Pfam" id="PF00389">
    <property type="entry name" value="2-Hacid_dh"/>
    <property type="match status" value="1"/>
</dbReference>
<evidence type="ECO:0000313" key="7">
    <source>
        <dbReference type="EMBL" id="SES38053.1"/>
    </source>
</evidence>
<evidence type="ECO:0000313" key="8">
    <source>
        <dbReference type="Proteomes" id="UP000198571"/>
    </source>
</evidence>
<dbReference type="CDD" id="cd05301">
    <property type="entry name" value="GDH"/>
    <property type="match status" value="1"/>
</dbReference>
<dbReference type="InterPro" id="IPR050223">
    <property type="entry name" value="D-isomer_2-hydroxyacid_DH"/>
</dbReference>
<evidence type="ECO:0000256" key="1">
    <source>
        <dbReference type="ARBA" id="ARBA00005854"/>
    </source>
</evidence>
<evidence type="ECO:0000259" key="5">
    <source>
        <dbReference type="Pfam" id="PF00389"/>
    </source>
</evidence>
<dbReference type="PANTHER" id="PTHR10996:SF178">
    <property type="entry name" value="2-HYDROXYACID DEHYDROGENASE YGL185C-RELATED"/>
    <property type="match status" value="1"/>
</dbReference>
<sequence>MSKPYVYVTRKVPEESLTALQEVAEVEMWPKAEDPVPREVLLEKAQKASGLYTMLSDQIDEELLDNSPHLKVVANLAVGFDNINVEKATEKGISVCNTPDVLTDTTADLAFALLMAAGRRIVEAAEYVKDGKWQNWAPLLLAGTDIHHKTIGIVGMGRIGTAVAKRATGFEMEILYHNRSRKKEAEEELGASYVSFEELTERADYVVCLAPLTEETKDLFTYDVFNKMKSSAVFVNASRGGVVVEEDLERALKEETIAAAGLDVFRKEPIPADHPLLSLTNVVALPHIGSASAETRHEMAALVSRNIASVLKGDTPEALVNEDVLS</sequence>